<gene>
    <name evidence="3" type="ORF">NIES2135_61500</name>
</gene>
<feature type="chain" id="PRO_5011111328" description="DUF4124 domain-containing protein" evidence="2">
    <location>
        <begin position="29"/>
        <end position="224"/>
    </location>
</feature>
<dbReference type="EMBL" id="AP018204">
    <property type="protein sequence ID" value="BAY59273.1"/>
    <property type="molecule type" value="Genomic_DNA"/>
</dbReference>
<evidence type="ECO:0008006" key="5">
    <source>
        <dbReference type="Google" id="ProtNLM"/>
    </source>
</evidence>
<proteinExistence type="predicted"/>
<evidence type="ECO:0000313" key="4">
    <source>
        <dbReference type="Proteomes" id="UP000217895"/>
    </source>
</evidence>
<name>A0A1Z4JRI5_LEPBY</name>
<feature type="signal peptide" evidence="2">
    <location>
        <begin position="1"/>
        <end position="28"/>
    </location>
</feature>
<evidence type="ECO:0000313" key="3">
    <source>
        <dbReference type="EMBL" id="BAY59273.1"/>
    </source>
</evidence>
<keyword evidence="2" id="KW-0732">Signal</keyword>
<reference evidence="3 4" key="1">
    <citation type="submission" date="2017-06" db="EMBL/GenBank/DDBJ databases">
        <title>Genome sequencing of cyanobaciteial culture collection at National Institute for Environmental Studies (NIES).</title>
        <authorList>
            <person name="Hirose Y."/>
            <person name="Shimura Y."/>
            <person name="Fujisawa T."/>
            <person name="Nakamura Y."/>
            <person name="Kawachi M."/>
        </authorList>
    </citation>
    <scope>NUCLEOTIDE SEQUENCE [LARGE SCALE GENOMIC DNA]</scope>
    <source>
        <strain evidence="3 4">NIES-2135</strain>
        <plasmid evidence="4">Plasmid Plasmid1 dna</plasmid>
    </source>
</reference>
<sequence>MRYNPYNFNNVKLIGFAAVCGLSLVGLANTGTGVAVLKTVQRVPATLTSLLASPTAKGAIAVCAAEGNCTPQGELTAYADGHADPGNGRWNMGRFSYQHGAATPAEADRKQLARLRSQGKVILNEAKKEKVPLNEKEIVNAIDLANQAPLAALEPNGGFIDRLKQCRGQGKTGSDAVLCARSQSFRNPITGELEAPGLGNSLSRVERDQQRRMDAIRDALASAP</sequence>
<keyword evidence="4" id="KW-1185">Reference proteome</keyword>
<accession>A0A1Z4JRI5</accession>
<organism evidence="3 4">
    <name type="scientific">Leptolyngbya boryana NIES-2135</name>
    <dbReference type="NCBI Taxonomy" id="1973484"/>
    <lineage>
        <taxon>Bacteria</taxon>
        <taxon>Bacillati</taxon>
        <taxon>Cyanobacteriota</taxon>
        <taxon>Cyanophyceae</taxon>
        <taxon>Leptolyngbyales</taxon>
        <taxon>Leptolyngbyaceae</taxon>
        <taxon>Leptolyngbya group</taxon>
        <taxon>Leptolyngbya</taxon>
    </lineage>
</organism>
<dbReference type="AlphaFoldDB" id="A0A1Z4JRI5"/>
<evidence type="ECO:0000256" key="1">
    <source>
        <dbReference type="SAM" id="MobiDB-lite"/>
    </source>
</evidence>
<evidence type="ECO:0000256" key="2">
    <source>
        <dbReference type="SAM" id="SignalP"/>
    </source>
</evidence>
<dbReference type="Proteomes" id="UP000217895">
    <property type="component" value="Plasmid Plasmid1 dna"/>
</dbReference>
<geneLocation type="plasmid" evidence="3">
    <name>plasmid1</name>
</geneLocation>
<keyword evidence="3" id="KW-0614">Plasmid</keyword>
<protein>
    <recommendedName>
        <fullName evidence="5">DUF4124 domain-containing protein</fullName>
    </recommendedName>
</protein>
<feature type="region of interest" description="Disordered" evidence="1">
    <location>
        <begin position="189"/>
        <end position="210"/>
    </location>
</feature>